<dbReference type="EMBL" id="SHKY01000001">
    <property type="protein sequence ID" value="RZU54502.1"/>
    <property type="molecule type" value="Genomic_DNA"/>
</dbReference>
<name>A0A4Q7ZTF8_9ACTN</name>
<gene>
    <name evidence="1" type="ORF">EV385_6453</name>
</gene>
<evidence type="ECO:0000313" key="2">
    <source>
        <dbReference type="Proteomes" id="UP000292564"/>
    </source>
</evidence>
<sequence length="78" mass="7850">MSLTDQAAALFASGLQPSEHPGHAGVAAAIRASLLTNGGAPGCAAVVAVEYGEHPEIAAARMRWALRTVTAERVALAA</sequence>
<keyword evidence="2" id="KW-1185">Reference proteome</keyword>
<proteinExistence type="predicted"/>
<dbReference type="AlphaFoldDB" id="A0A4Q7ZTF8"/>
<protein>
    <submittedName>
        <fullName evidence="1">Uncharacterized protein</fullName>
    </submittedName>
</protein>
<dbReference type="RefSeq" id="WP_130512846.1">
    <property type="nucleotide sequence ID" value="NZ_SHKY01000001.1"/>
</dbReference>
<reference evidence="1 2" key="1">
    <citation type="submission" date="2019-02" db="EMBL/GenBank/DDBJ databases">
        <title>Sequencing the genomes of 1000 actinobacteria strains.</title>
        <authorList>
            <person name="Klenk H.-P."/>
        </authorList>
    </citation>
    <scope>NUCLEOTIDE SEQUENCE [LARGE SCALE GENOMIC DNA]</scope>
    <source>
        <strain evidence="1 2">DSM 45162</strain>
    </source>
</reference>
<evidence type="ECO:0000313" key="1">
    <source>
        <dbReference type="EMBL" id="RZU54502.1"/>
    </source>
</evidence>
<dbReference type="OrthoDB" id="3297413at2"/>
<accession>A0A4Q7ZTF8</accession>
<organism evidence="1 2">
    <name type="scientific">Krasilnikovia cinnamomea</name>
    <dbReference type="NCBI Taxonomy" id="349313"/>
    <lineage>
        <taxon>Bacteria</taxon>
        <taxon>Bacillati</taxon>
        <taxon>Actinomycetota</taxon>
        <taxon>Actinomycetes</taxon>
        <taxon>Micromonosporales</taxon>
        <taxon>Micromonosporaceae</taxon>
        <taxon>Krasilnikovia</taxon>
    </lineage>
</organism>
<comment type="caution">
    <text evidence="1">The sequence shown here is derived from an EMBL/GenBank/DDBJ whole genome shotgun (WGS) entry which is preliminary data.</text>
</comment>
<dbReference type="Proteomes" id="UP000292564">
    <property type="component" value="Unassembled WGS sequence"/>
</dbReference>